<dbReference type="SMART" id="SM00487">
    <property type="entry name" value="DEXDc"/>
    <property type="match status" value="1"/>
</dbReference>
<organism evidence="10">
    <name type="scientific">Anaplasma marginale</name>
    <dbReference type="NCBI Taxonomy" id="770"/>
    <lineage>
        <taxon>Bacteria</taxon>
        <taxon>Pseudomonadati</taxon>
        <taxon>Pseudomonadota</taxon>
        <taxon>Alphaproteobacteria</taxon>
        <taxon>Rickettsiales</taxon>
        <taxon>Anaplasmataceae</taxon>
        <taxon>Anaplasma</taxon>
    </lineage>
</organism>
<dbReference type="AlphaFoldDB" id="A0A643CLU7"/>
<dbReference type="GO" id="GO:0016787">
    <property type="term" value="F:hydrolase activity"/>
    <property type="evidence" value="ECO:0007669"/>
    <property type="project" value="UniProtKB-KW"/>
</dbReference>
<evidence type="ECO:0000256" key="6">
    <source>
        <dbReference type="ARBA" id="ARBA00023125"/>
    </source>
</evidence>
<keyword evidence="5" id="KW-0067">ATP-binding</keyword>
<evidence type="ECO:0000256" key="1">
    <source>
        <dbReference type="ARBA" id="ARBA00022741"/>
    </source>
</evidence>
<keyword evidence="1" id="KW-0547">Nucleotide-binding</keyword>
<dbReference type="SMART" id="SM00490">
    <property type="entry name" value="HELICc"/>
    <property type="match status" value="1"/>
</dbReference>
<reference evidence="10" key="1">
    <citation type="submission" date="2019-08" db="EMBL/GenBank/DDBJ databases">
        <authorList>
            <person name="Amaro Estrada I."/>
            <person name="Quiroz Castaneda R.E."/>
            <person name="Martinez Ocampo F."/>
            <person name="Rodriguez Camarillo S.D."/>
        </authorList>
    </citation>
    <scope>NUCLEOTIDE SEQUENCE</scope>
    <source>
        <strain evidence="10">MEX-30-184-02</strain>
    </source>
</reference>
<dbReference type="Gene3D" id="2.40.50.140">
    <property type="entry name" value="Nucleic acid-binding proteins"/>
    <property type="match status" value="1"/>
</dbReference>
<keyword evidence="3" id="KW-0378">Hydrolase</keyword>
<gene>
    <name evidence="10" type="ORF">FY207_01475</name>
</gene>
<dbReference type="CDD" id="cd04488">
    <property type="entry name" value="RecG_wedge_OBF"/>
    <property type="match status" value="1"/>
</dbReference>
<dbReference type="InterPro" id="IPR001650">
    <property type="entry name" value="Helicase_C-like"/>
</dbReference>
<dbReference type="InterPro" id="IPR012340">
    <property type="entry name" value="NA-bd_OB-fold"/>
</dbReference>
<proteinExistence type="predicted"/>
<comment type="caution">
    <text evidence="10">The sequence shown here is derived from an EMBL/GenBank/DDBJ whole genome shotgun (WGS) entry which is preliminary data.</text>
</comment>
<name>A0A643CLU7_ANAMA</name>
<keyword evidence="6" id="KW-0238">DNA-binding</keyword>
<dbReference type="InterPro" id="IPR027417">
    <property type="entry name" value="P-loop_NTPase"/>
</dbReference>
<dbReference type="PANTHER" id="PTHR47964">
    <property type="entry name" value="ATP-DEPENDENT DNA HELICASE HOMOLOG RECG, CHLOROPLASTIC"/>
    <property type="match status" value="1"/>
</dbReference>
<evidence type="ECO:0000259" key="8">
    <source>
        <dbReference type="PROSITE" id="PS51192"/>
    </source>
</evidence>
<dbReference type="EMBL" id="VTCY01000002">
    <property type="protein sequence ID" value="KAB0452597.1"/>
    <property type="molecule type" value="Genomic_DNA"/>
</dbReference>
<dbReference type="PROSITE" id="PS51192">
    <property type="entry name" value="HELICASE_ATP_BIND_1"/>
    <property type="match status" value="1"/>
</dbReference>
<dbReference type="PROSITE" id="PS51194">
    <property type="entry name" value="HELICASE_CTER"/>
    <property type="match status" value="1"/>
</dbReference>
<dbReference type="InterPro" id="IPR047112">
    <property type="entry name" value="RecG/Mfd"/>
</dbReference>
<sequence length="699" mass="77775">MIKTPRPAIGLHSDDKATTQRAGIGIFSSIYDMPNMDNKKGEILERLCGGHRLIDILLYAPYGYVDRTNKSLAEDSVGRVVTFTALVKQHMPPPPGRRAHRAPYKILLESEVGPVSLIFFNHSRGRLSNTLKVGHQCVVSGKLETHRGALQIVHPDYVTSKLDQLQEICTLEPLYSVVKGFQSKAMHKLIKAFVPLLPDWQEWIRPDVLSQNSWCSWKKSVEGMHDPDSVREVHLYKGRLAYDELLSYHAAMYFAKQSRAAKGVSVKSCGVYRKLVERNLGFELTDGQKSAIEAITSDQASEKQMTMLLQGDVGSGKTVVALFAILNAVESGGQVALMVPTEILAEQHYARISDALSGLNICTELLTGSTKNKQLLKDRLLAGDICILIGTHALFQESVRFRNLRLVVIDEQQRFGVVQRMRLAEKGESTDVLFISATPIPRTLEQILYGNIDRVTLFGRPQGRRPVHTSMIQIGRIDEVCHRLQNAISEGHKAYWICPRIVHSETSEMTSAEGRFIALREIFGNLVGIAHGALPQVDKDKAIRAFHAGDIKILVATTVIEVGIDVPDATIIVIENPEKFGLSQLHQLRGRVGRSSKQSFCILLHGDIGRIAYRKLSVLRSSQDGFFIAEQDLLLRGGGDILGYKQSGAVEFRFADPFDVQTVLNARSDAWSMLKTAEGRATACRLMEIFGYSLPEVHY</sequence>
<dbReference type="CDD" id="cd17992">
    <property type="entry name" value="DEXHc_RecG"/>
    <property type="match status" value="1"/>
</dbReference>
<dbReference type="Gene3D" id="3.40.50.300">
    <property type="entry name" value="P-loop containing nucleotide triphosphate hydrolases"/>
    <property type="match status" value="2"/>
</dbReference>
<protein>
    <submittedName>
        <fullName evidence="10">ATP-dependent DNA helicase RecG</fullName>
    </submittedName>
</protein>
<dbReference type="GO" id="GO:0003677">
    <property type="term" value="F:DNA binding"/>
    <property type="evidence" value="ECO:0007669"/>
    <property type="project" value="UniProtKB-KW"/>
</dbReference>
<keyword evidence="7" id="KW-0234">DNA repair</keyword>
<evidence type="ECO:0000313" key="10">
    <source>
        <dbReference type="EMBL" id="KAB0452597.1"/>
    </source>
</evidence>
<evidence type="ECO:0000256" key="2">
    <source>
        <dbReference type="ARBA" id="ARBA00022763"/>
    </source>
</evidence>
<keyword evidence="2" id="KW-0227">DNA damage</keyword>
<evidence type="ECO:0000256" key="3">
    <source>
        <dbReference type="ARBA" id="ARBA00022801"/>
    </source>
</evidence>
<dbReference type="GO" id="GO:0003678">
    <property type="term" value="F:DNA helicase activity"/>
    <property type="evidence" value="ECO:0007669"/>
    <property type="project" value="TreeGrafter"/>
</dbReference>
<dbReference type="Pfam" id="PF00271">
    <property type="entry name" value="Helicase_C"/>
    <property type="match status" value="1"/>
</dbReference>
<dbReference type="GO" id="GO:0005524">
    <property type="term" value="F:ATP binding"/>
    <property type="evidence" value="ECO:0007669"/>
    <property type="project" value="UniProtKB-KW"/>
</dbReference>
<feature type="domain" description="Helicase ATP-binding" evidence="8">
    <location>
        <begin position="298"/>
        <end position="457"/>
    </location>
</feature>
<dbReference type="PANTHER" id="PTHR47964:SF1">
    <property type="entry name" value="ATP-DEPENDENT DNA HELICASE HOMOLOG RECG, CHLOROPLASTIC"/>
    <property type="match status" value="1"/>
</dbReference>
<dbReference type="Pfam" id="PF00270">
    <property type="entry name" value="DEAD"/>
    <property type="match status" value="1"/>
</dbReference>
<dbReference type="SUPFAM" id="SSF52540">
    <property type="entry name" value="P-loop containing nucleoside triphosphate hydrolases"/>
    <property type="match status" value="2"/>
</dbReference>
<dbReference type="InterPro" id="IPR014001">
    <property type="entry name" value="Helicase_ATP-bd"/>
</dbReference>
<evidence type="ECO:0000259" key="9">
    <source>
        <dbReference type="PROSITE" id="PS51194"/>
    </source>
</evidence>
<dbReference type="GO" id="GO:0006281">
    <property type="term" value="P:DNA repair"/>
    <property type="evidence" value="ECO:0007669"/>
    <property type="project" value="UniProtKB-KW"/>
</dbReference>
<keyword evidence="4 10" id="KW-0347">Helicase</keyword>
<evidence type="ECO:0000256" key="7">
    <source>
        <dbReference type="ARBA" id="ARBA00023204"/>
    </source>
</evidence>
<dbReference type="SUPFAM" id="SSF50249">
    <property type="entry name" value="Nucleic acid-binding proteins"/>
    <property type="match status" value="1"/>
</dbReference>
<evidence type="ECO:0000256" key="4">
    <source>
        <dbReference type="ARBA" id="ARBA00022806"/>
    </source>
</evidence>
<dbReference type="InterPro" id="IPR011545">
    <property type="entry name" value="DEAD/DEAH_box_helicase_dom"/>
</dbReference>
<evidence type="ECO:0000256" key="5">
    <source>
        <dbReference type="ARBA" id="ARBA00022840"/>
    </source>
</evidence>
<feature type="domain" description="Helicase C-terminal" evidence="9">
    <location>
        <begin position="476"/>
        <end position="634"/>
    </location>
</feature>
<dbReference type="RefSeq" id="WP_150150343.1">
    <property type="nucleotide sequence ID" value="NZ_VTCY01000002.1"/>
</dbReference>
<accession>A0A643CLU7</accession>